<keyword evidence="3" id="KW-1185">Reference proteome</keyword>
<reference evidence="2 3" key="1">
    <citation type="submission" date="2016-04" db="EMBL/GenBank/DDBJ databases">
        <title>Draft genome sequence of Janthinobacterium psychrotolerans sp. nov., isolated from freshwater sediments in Denmark.</title>
        <authorList>
            <person name="Gong X."/>
            <person name="Skrivergaard S."/>
            <person name="Korsgaard B.S."/>
            <person name="Schreiber L."/>
            <person name="Marshall I.P."/>
            <person name="Finster K."/>
            <person name="Schramm A."/>
        </authorList>
    </citation>
    <scope>NUCLEOTIDE SEQUENCE [LARGE SCALE GENOMIC DNA]</scope>
    <source>
        <strain evidence="2 3">S3-2</strain>
    </source>
</reference>
<proteinExistence type="predicted"/>
<keyword evidence="1" id="KW-1133">Transmembrane helix</keyword>
<dbReference type="OrthoDB" id="8836529at2"/>
<evidence type="ECO:0000313" key="2">
    <source>
        <dbReference type="EMBL" id="OBV37678.1"/>
    </source>
</evidence>
<gene>
    <name evidence="2" type="ORF">ASR47_1003341</name>
</gene>
<accession>A0A1A7C024</accession>
<feature type="transmembrane region" description="Helical" evidence="1">
    <location>
        <begin position="20"/>
        <end position="42"/>
    </location>
</feature>
<evidence type="ECO:0000313" key="3">
    <source>
        <dbReference type="Proteomes" id="UP000092713"/>
    </source>
</evidence>
<dbReference type="STRING" id="1747903.ASR47_1003341"/>
<sequence>MTAPTGLATPDNNVPLSPLGWLTVYAVLLAGLAWYWFSSYAVPGCDTRENMDTLTGGKFSLDKIKQVGYSWSQKSRGCLATVTQDGKALQFAWTITRVQGRRRSRVEHDYAHPGIVQARYGHLAWYGGFAAQGQPIGREALLTAMLAGMDGVRGKTLYYAGLTALMSPQHHREIGDIEPLGPCREVRPGVHSCRLLLARNDMLSAADTTVLAISVLQQGDFTFTRGAGGKGWSVTPQFAEELAQARVQ</sequence>
<organism evidence="2 3">
    <name type="scientific">Janthinobacterium psychrotolerans</name>
    <dbReference type="NCBI Taxonomy" id="1747903"/>
    <lineage>
        <taxon>Bacteria</taxon>
        <taxon>Pseudomonadati</taxon>
        <taxon>Pseudomonadota</taxon>
        <taxon>Betaproteobacteria</taxon>
        <taxon>Burkholderiales</taxon>
        <taxon>Oxalobacteraceae</taxon>
        <taxon>Janthinobacterium</taxon>
    </lineage>
</organism>
<dbReference type="RefSeq" id="WP_150127916.1">
    <property type="nucleotide sequence ID" value="NZ_LOCQ01000060.1"/>
</dbReference>
<keyword evidence="1" id="KW-0472">Membrane</keyword>
<dbReference type="AlphaFoldDB" id="A0A1A7C024"/>
<protein>
    <submittedName>
        <fullName evidence="2">Uncharacterized protein</fullName>
    </submittedName>
</protein>
<evidence type="ECO:0000256" key="1">
    <source>
        <dbReference type="SAM" id="Phobius"/>
    </source>
</evidence>
<dbReference type="EMBL" id="LOCQ01000060">
    <property type="protein sequence ID" value="OBV37678.1"/>
    <property type="molecule type" value="Genomic_DNA"/>
</dbReference>
<comment type="caution">
    <text evidence="2">The sequence shown here is derived from an EMBL/GenBank/DDBJ whole genome shotgun (WGS) entry which is preliminary data.</text>
</comment>
<name>A0A1A7C024_9BURK</name>
<dbReference type="Proteomes" id="UP000092713">
    <property type="component" value="Unassembled WGS sequence"/>
</dbReference>
<keyword evidence="1" id="KW-0812">Transmembrane</keyword>